<keyword evidence="7 9" id="KW-0694">RNA-binding</keyword>
<dbReference type="PRINTS" id="PR00060">
    <property type="entry name" value="RIBOSOMALL16"/>
</dbReference>
<dbReference type="OrthoDB" id="9802589at2"/>
<keyword evidence="5 7" id="KW-0687">Ribonucleoprotein</keyword>
<sequence length="138" mass="15890">MLSPKRFKFRKQQRGRMKGSAQRGATLSFGEFGLQALECGYINSRQIESARIAMTRHVRRGGKMWIRIFPDKPITKKPAEVRMGKGKGPHDSWVAVIKPGRILYEMEGVPREKAMEALRLASYKLPVKTRFVERGDWQ</sequence>
<dbReference type="NCBIfam" id="TIGR01164">
    <property type="entry name" value="rplP_bact"/>
    <property type="match status" value="1"/>
</dbReference>
<organism evidence="11 12">
    <name type="scientific">Desulfobotulus alkaliphilus</name>
    <dbReference type="NCBI Taxonomy" id="622671"/>
    <lineage>
        <taxon>Bacteria</taxon>
        <taxon>Pseudomonadati</taxon>
        <taxon>Thermodesulfobacteriota</taxon>
        <taxon>Desulfobacteria</taxon>
        <taxon>Desulfobacterales</taxon>
        <taxon>Desulfobacteraceae</taxon>
        <taxon>Desulfobotulus</taxon>
    </lineage>
</organism>
<dbReference type="InterPro" id="IPR016180">
    <property type="entry name" value="Ribosomal_uL16_dom"/>
</dbReference>
<dbReference type="GO" id="GO:0022625">
    <property type="term" value="C:cytosolic large ribosomal subunit"/>
    <property type="evidence" value="ECO:0007669"/>
    <property type="project" value="TreeGrafter"/>
</dbReference>
<dbReference type="PANTHER" id="PTHR12220">
    <property type="entry name" value="50S/60S RIBOSOMAL PROTEIN L16"/>
    <property type="match status" value="1"/>
</dbReference>
<dbReference type="Gene3D" id="3.90.1170.10">
    <property type="entry name" value="Ribosomal protein L10e/L16"/>
    <property type="match status" value="1"/>
</dbReference>
<evidence type="ECO:0000256" key="7">
    <source>
        <dbReference type="HAMAP-Rule" id="MF_01342"/>
    </source>
</evidence>
<dbReference type="SUPFAM" id="SSF54686">
    <property type="entry name" value="Ribosomal protein L16p/L10e"/>
    <property type="match status" value="1"/>
</dbReference>
<evidence type="ECO:0000313" key="12">
    <source>
        <dbReference type="Proteomes" id="UP000318307"/>
    </source>
</evidence>
<comment type="subunit">
    <text evidence="7 9">Part of the 50S ribosomal subunit.</text>
</comment>
<dbReference type="InterPro" id="IPR000114">
    <property type="entry name" value="Ribosomal_uL16_bact-type"/>
</dbReference>
<dbReference type="InterPro" id="IPR036920">
    <property type="entry name" value="Ribosomal_uL16_sf"/>
</dbReference>
<dbReference type="RefSeq" id="WP_144684841.1">
    <property type="nucleotide sequence ID" value="NZ_VLLC01000013.1"/>
</dbReference>
<name>A0A562RTI1_9BACT</name>
<dbReference type="Proteomes" id="UP000318307">
    <property type="component" value="Unassembled WGS sequence"/>
</dbReference>
<keyword evidence="4 7" id="KW-0689">Ribosomal protein</keyword>
<evidence type="ECO:0000256" key="1">
    <source>
        <dbReference type="ARBA" id="ARBA00008931"/>
    </source>
</evidence>
<evidence type="ECO:0000256" key="6">
    <source>
        <dbReference type="ARBA" id="ARBA00035198"/>
    </source>
</evidence>
<gene>
    <name evidence="7" type="primary">rplP</name>
    <name evidence="11" type="ORF">LZ24_01903</name>
</gene>
<dbReference type="GO" id="GO:0019843">
    <property type="term" value="F:rRNA binding"/>
    <property type="evidence" value="ECO:0007669"/>
    <property type="project" value="UniProtKB-UniRule"/>
</dbReference>
<dbReference type="PROSITE" id="PS00586">
    <property type="entry name" value="RIBOSOMAL_L16_1"/>
    <property type="match status" value="1"/>
</dbReference>
<keyword evidence="12" id="KW-1185">Reference proteome</keyword>
<comment type="function">
    <text evidence="7 9">Binds 23S rRNA and is also seen to make contacts with the A and possibly P site tRNAs.</text>
</comment>
<evidence type="ECO:0000313" key="11">
    <source>
        <dbReference type="EMBL" id="TWI71630.1"/>
    </source>
</evidence>
<evidence type="ECO:0000256" key="2">
    <source>
        <dbReference type="ARBA" id="ARBA00022555"/>
    </source>
</evidence>
<dbReference type="GO" id="GO:0006412">
    <property type="term" value="P:translation"/>
    <property type="evidence" value="ECO:0007669"/>
    <property type="project" value="UniProtKB-UniRule"/>
</dbReference>
<dbReference type="PROSITE" id="PS00701">
    <property type="entry name" value="RIBOSOMAL_L16_2"/>
    <property type="match status" value="1"/>
</dbReference>
<dbReference type="InterPro" id="IPR020798">
    <property type="entry name" value="Ribosomal_uL16_CS"/>
</dbReference>
<proteinExistence type="inferred from homology"/>
<keyword evidence="3 7" id="KW-0699">rRNA-binding</keyword>
<dbReference type="GO" id="GO:0000049">
    <property type="term" value="F:tRNA binding"/>
    <property type="evidence" value="ECO:0007669"/>
    <property type="project" value="UniProtKB-KW"/>
</dbReference>
<evidence type="ECO:0000256" key="9">
    <source>
        <dbReference type="RuleBase" id="RU004414"/>
    </source>
</evidence>
<evidence type="ECO:0000256" key="3">
    <source>
        <dbReference type="ARBA" id="ARBA00022730"/>
    </source>
</evidence>
<evidence type="ECO:0000256" key="10">
    <source>
        <dbReference type="SAM" id="MobiDB-lite"/>
    </source>
</evidence>
<feature type="region of interest" description="Disordered" evidence="10">
    <location>
        <begin position="1"/>
        <end position="22"/>
    </location>
</feature>
<evidence type="ECO:0000256" key="5">
    <source>
        <dbReference type="ARBA" id="ARBA00023274"/>
    </source>
</evidence>
<dbReference type="Pfam" id="PF00252">
    <property type="entry name" value="Ribosomal_L16"/>
    <property type="match status" value="1"/>
</dbReference>
<dbReference type="EMBL" id="VLLC01000013">
    <property type="protein sequence ID" value="TWI71630.1"/>
    <property type="molecule type" value="Genomic_DNA"/>
</dbReference>
<keyword evidence="2 7" id="KW-0820">tRNA-binding</keyword>
<dbReference type="PANTHER" id="PTHR12220:SF13">
    <property type="entry name" value="LARGE RIBOSOMAL SUBUNIT PROTEIN UL16M"/>
    <property type="match status" value="1"/>
</dbReference>
<protein>
    <recommendedName>
        <fullName evidence="6 7">Large ribosomal subunit protein uL16</fullName>
    </recommendedName>
</protein>
<dbReference type="GO" id="GO:0003735">
    <property type="term" value="F:structural constituent of ribosome"/>
    <property type="evidence" value="ECO:0007669"/>
    <property type="project" value="InterPro"/>
</dbReference>
<feature type="compositionally biased region" description="Basic residues" evidence="10">
    <location>
        <begin position="1"/>
        <end position="17"/>
    </location>
</feature>
<dbReference type="HAMAP" id="MF_01342">
    <property type="entry name" value="Ribosomal_uL16"/>
    <property type="match status" value="1"/>
</dbReference>
<dbReference type="AlphaFoldDB" id="A0A562RTI1"/>
<evidence type="ECO:0000256" key="4">
    <source>
        <dbReference type="ARBA" id="ARBA00022980"/>
    </source>
</evidence>
<reference evidence="11 12" key="1">
    <citation type="submission" date="2019-07" db="EMBL/GenBank/DDBJ databases">
        <title>Genome sequencing of 100 strains of the haloalkaliphilic chemolithoautotrophic sulfur-oxidizing bacterium Thioalkalivibrio.</title>
        <authorList>
            <person name="Muyzer G."/>
        </authorList>
    </citation>
    <scope>NUCLEOTIDE SEQUENCE [LARGE SCALE GENOMIC DNA]</scope>
    <source>
        <strain evidence="11 12">ASO4-4</strain>
    </source>
</reference>
<evidence type="ECO:0000256" key="8">
    <source>
        <dbReference type="RuleBase" id="RU004413"/>
    </source>
</evidence>
<comment type="similarity">
    <text evidence="1 7 8">Belongs to the universal ribosomal protein uL16 family.</text>
</comment>
<accession>A0A562RTI1</accession>
<dbReference type="FunFam" id="3.90.1170.10:FF:000001">
    <property type="entry name" value="50S ribosomal protein L16"/>
    <property type="match status" value="1"/>
</dbReference>
<dbReference type="InterPro" id="IPR047873">
    <property type="entry name" value="Ribosomal_uL16"/>
</dbReference>
<comment type="caution">
    <text evidence="11">The sequence shown here is derived from an EMBL/GenBank/DDBJ whole genome shotgun (WGS) entry which is preliminary data.</text>
</comment>
<dbReference type="CDD" id="cd01433">
    <property type="entry name" value="Ribosomal_L16_L10e"/>
    <property type="match status" value="1"/>
</dbReference>